<reference evidence="3" key="1">
    <citation type="submission" date="2017-04" db="EMBL/GenBank/DDBJ databases">
        <authorList>
            <person name="Varghese N."/>
            <person name="Submissions S."/>
        </authorList>
    </citation>
    <scope>NUCLEOTIDE SEQUENCE [LARGE SCALE GENOMIC DNA]</scope>
    <source>
        <strain evidence="3">RKEM611</strain>
    </source>
</reference>
<dbReference type="EMBL" id="FWZT01000017">
    <property type="protein sequence ID" value="SMF55307.1"/>
    <property type="molecule type" value="Genomic_DNA"/>
</dbReference>
<name>A0A1Y6CJ39_9BACT</name>
<gene>
    <name evidence="2" type="ORF">SAMN06296036_117100</name>
</gene>
<feature type="region of interest" description="Disordered" evidence="1">
    <location>
        <begin position="1"/>
        <end position="55"/>
    </location>
</feature>
<sequence length="55" mass="5986">MASTTKKLKVRRALNKARAGKKRKNALRRNGSTAVSLPLDKPNANEKAQKAAKQA</sequence>
<evidence type="ECO:0000313" key="3">
    <source>
        <dbReference type="Proteomes" id="UP000192907"/>
    </source>
</evidence>
<accession>A0A1Y6CJ39</accession>
<protein>
    <submittedName>
        <fullName evidence="2">Uncharacterized protein</fullName>
    </submittedName>
</protein>
<dbReference type="STRING" id="1513793.SAMN06296036_117100"/>
<proteinExistence type="predicted"/>
<evidence type="ECO:0000313" key="2">
    <source>
        <dbReference type="EMBL" id="SMF55307.1"/>
    </source>
</evidence>
<keyword evidence="3" id="KW-1185">Reference proteome</keyword>
<dbReference type="Proteomes" id="UP000192907">
    <property type="component" value="Unassembled WGS sequence"/>
</dbReference>
<dbReference type="AlphaFoldDB" id="A0A1Y6CJ39"/>
<dbReference type="RefSeq" id="WP_159455523.1">
    <property type="nucleotide sequence ID" value="NZ_FWZT01000017.1"/>
</dbReference>
<organism evidence="2 3">
    <name type="scientific">Pseudobacteriovorax antillogorgiicola</name>
    <dbReference type="NCBI Taxonomy" id="1513793"/>
    <lineage>
        <taxon>Bacteria</taxon>
        <taxon>Pseudomonadati</taxon>
        <taxon>Bdellovibrionota</taxon>
        <taxon>Oligoflexia</taxon>
        <taxon>Oligoflexales</taxon>
        <taxon>Pseudobacteriovoracaceae</taxon>
        <taxon>Pseudobacteriovorax</taxon>
    </lineage>
</organism>
<evidence type="ECO:0000256" key="1">
    <source>
        <dbReference type="SAM" id="MobiDB-lite"/>
    </source>
</evidence>
<feature type="compositionally biased region" description="Basic residues" evidence="1">
    <location>
        <begin position="1"/>
        <end position="27"/>
    </location>
</feature>